<evidence type="ECO:0000313" key="2">
    <source>
        <dbReference type="EMBL" id="MFD1056749.1"/>
    </source>
</evidence>
<keyword evidence="2" id="KW-0378">Hydrolase</keyword>
<dbReference type="PANTHER" id="PTHR10824:SF36">
    <property type="entry name" value="ACYL-COA THIOESTERASE 17-RELATED"/>
    <property type="match status" value="1"/>
</dbReference>
<dbReference type="EMBL" id="JBHTKH010000025">
    <property type="protein sequence ID" value="MFD1056749.1"/>
    <property type="molecule type" value="Genomic_DNA"/>
</dbReference>
<evidence type="ECO:0000313" key="3">
    <source>
        <dbReference type="Proteomes" id="UP001597046"/>
    </source>
</evidence>
<evidence type="ECO:0000259" key="1">
    <source>
        <dbReference type="Pfam" id="PF08840"/>
    </source>
</evidence>
<reference evidence="3" key="1">
    <citation type="journal article" date="2019" name="Int. J. Syst. Evol. Microbiol.">
        <title>The Global Catalogue of Microorganisms (GCM) 10K type strain sequencing project: providing services to taxonomists for standard genome sequencing and annotation.</title>
        <authorList>
            <consortium name="The Broad Institute Genomics Platform"/>
            <consortium name="The Broad Institute Genome Sequencing Center for Infectious Disease"/>
            <person name="Wu L."/>
            <person name="Ma J."/>
        </authorList>
    </citation>
    <scope>NUCLEOTIDE SEQUENCE [LARGE SCALE GENOMIC DNA]</scope>
    <source>
        <strain evidence="3">CCUG 57508</strain>
    </source>
</reference>
<protein>
    <submittedName>
        <fullName evidence="2">Acyl-CoA thioester hydrolase/BAAT C-terminal domain-containing protein</fullName>
    </submittedName>
</protein>
<sequence>MDLRTRPFDQDGVVVAPADGGNGTGVLVLAGSSGRVETGRAGVLASAGVSAALTYRWFGGAGRPAGIWEHPLDAFDAPVEALAAECDRVVLLGSSKTAEGFLLYAADDPRVDAVVALAPSHVVWANVGPGPDGELRPQHSSWSRGGGPVPFVPYDDDAEPVGDPPAFAPVYSQSLVTAADRVAAATIAVERFFGDVLLVAGGDDQVWPAVTSARAVEARRHAYGLPTSVVTHPRAGHRVILPGEQAATGGRPMARGGTDAADRELGERAWPEIRRILGLAAHDGAV</sequence>
<dbReference type="RefSeq" id="WP_386054865.1">
    <property type="nucleotide sequence ID" value="NZ_JBHTKH010000025.1"/>
</dbReference>
<name>A0ABW3N4Z9_9MICO</name>
<feature type="domain" description="BAAT/Acyl-CoA thioester hydrolase C-terminal" evidence="1">
    <location>
        <begin position="87"/>
        <end position="242"/>
    </location>
</feature>
<gene>
    <name evidence="2" type="ORF">ACFQ2V_20780</name>
</gene>
<keyword evidence="3" id="KW-1185">Reference proteome</keyword>
<dbReference type="SUPFAM" id="SSF53474">
    <property type="entry name" value="alpha/beta-Hydrolases"/>
    <property type="match status" value="1"/>
</dbReference>
<comment type="caution">
    <text evidence="2">The sequence shown here is derived from an EMBL/GenBank/DDBJ whole genome shotgun (WGS) entry which is preliminary data.</text>
</comment>
<dbReference type="Proteomes" id="UP001597046">
    <property type="component" value="Unassembled WGS sequence"/>
</dbReference>
<dbReference type="PANTHER" id="PTHR10824">
    <property type="entry name" value="ACYL-COENZYME A THIOESTERASE-RELATED"/>
    <property type="match status" value="1"/>
</dbReference>
<dbReference type="Gene3D" id="3.40.50.1820">
    <property type="entry name" value="alpha/beta hydrolase"/>
    <property type="match status" value="1"/>
</dbReference>
<proteinExistence type="predicted"/>
<accession>A0ABW3N4Z9</accession>
<dbReference type="Pfam" id="PF08840">
    <property type="entry name" value="BAAT_C"/>
    <property type="match status" value="1"/>
</dbReference>
<dbReference type="InterPro" id="IPR029058">
    <property type="entry name" value="AB_hydrolase_fold"/>
</dbReference>
<organism evidence="2 3">
    <name type="scientific">Terrabacter terrigena</name>
    <dbReference type="NCBI Taxonomy" id="574718"/>
    <lineage>
        <taxon>Bacteria</taxon>
        <taxon>Bacillati</taxon>
        <taxon>Actinomycetota</taxon>
        <taxon>Actinomycetes</taxon>
        <taxon>Micrococcales</taxon>
        <taxon>Intrasporangiaceae</taxon>
        <taxon>Terrabacter</taxon>
    </lineage>
</organism>
<dbReference type="InterPro" id="IPR014940">
    <property type="entry name" value="BAAT_C"/>
</dbReference>
<dbReference type="GO" id="GO:0016787">
    <property type="term" value="F:hydrolase activity"/>
    <property type="evidence" value="ECO:0007669"/>
    <property type="project" value="UniProtKB-KW"/>
</dbReference>